<feature type="domain" description="Histidine kinase" evidence="8">
    <location>
        <begin position="411"/>
        <end position="624"/>
    </location>
</feature>
<dbReference type="InterPro" id="IPR036890">
    <property type="entry name" value="HATPase_C_sf"/>
</dbReference>
<dbReference type="PANTHER" id="PTHR43711">
    <property type="entry name" value="TWO-COMPONENT HISTIDINE KINASE"/>
    <property type="match status" value="1"/>
</dbReference>
<keyword evidence="7" id="KW-1133">Transmembrane helix</keyword>
<protein>
    <recommendedName>
        <fullName evidence="2">histidine kinase</fullName>
        <ecNumber evidence="2">2.7.13.3</ecNumber>
    </recommendedName>
</protein>
<keyword evidence="5" id="KW-0418">Kinase</keyword>
<dbReference type="InterPro" id="IPR036097">
    <property type="entry name" value="HisK_dim/P_sf"/>
</dbReference>
<evidence type="ECO:0000259" key="8">
    <source>
        <dbReference type="PROSITE" id="PS50109"/>
    </source>
</evidence>
<dbReference type="SMART" id="SM00387">
    <property type="entry name" value="HATPase_c"/>
    <property type="match status" value="1"/>
</dbReference>
<dbReference type="Pfam" id="PF00512">
    <property type="entry name" value="HisKA"/>
    <property type="match status" value="1"/>
</dbReference>
<dbReference type="PANTHER" id="PTHR43711:SF1">
    <property type="entry name" value="HISTIDINE KINASE 1"/>
    <property type="match status" value="1"/>
</dbReference>
<dbReference type="SUPFAM" id="SSF55874">
    <property type="entry name" value="ATPase domain of HSP90 chaperone/DNA topoisomerase II/histidine kinase"/>
    <property type="match status" value="1"/>
</dbReference>
<dbReference type="Gene3D" id="1.25.40.10">
    <property type="entry name" value="Tetratricopeptide repeat domain"/>
    <property type="match status" value="1"/>
</dbReference>
<organism evidence="9 10">
    <name type="scientific">Olivibacter ginsenosidimutans</name>
    <dbReference type="NCBI Taxonomy" id="1176537"/>
    <lineage>
        <taxon>Bacteria</taxon>
        <taxon>Pseudomonadati</taxon>
        <taxon>Bacteroidota</taxon>
        <taxon>Sphingobacteriia</taxon>
        <taxon>Sphingobacteriales</taxon>
        <taxon>Sphingobacteriaceae</taxon>
        <taxon>Olivibacter</taxon>
    </lineage>
</organism>
<dbReference type="Gene3D" id="3.30.565.10">
    <property type="entry name" value="Histidine kinase-like ATPase, C-terminal domain"/>
    <property type="match status" value="1"/>
</dbReference>
<dbReference type="SUPFAM" id="SSF48452">
    <property type="entry name" value="TPR-like"/>
    <property type="match status" value="1"/>
</dbReference>
<dbReference type="InterPro" id="IPR050736">
    <property type="entry name" value="Sensor_HK_Regulatory"/>
</dbReference>
<dbReference type="RefSeq" id="WP_345233483.1">
    <property type="nucleotide sequence ID" value="NZ_BAABIQ010000042.1"/>
</dbReference>
<evidence type="ECO:0000256" key="5">
    <source>
        <dbReference type="ARBA" id="ARBA00022777"/>
    </source>
</evidence>
<sequence>MCHTAYIRIPILTFFIFLIGGKAYAQSKLLNEELSNLPFIKDSVVKVDKLNRIGMLYHMKNPDSCFYYGMQAKALATHLNYGKGEAEADNVIAISLFVRNMFQEGLKLYSKSVLPKFKKYGNQENIVEATMNISIAYANLGDLPQGRKLVSEALQMGQHLEKDSIMSLVYLNYCMINRGNLPDNTVDDYLNKATVVANKYHDERAKVAIALVRAEQLLNKGLVDKALLLVRPSLQFTKDQEMDLHEIHALDLYAACYQNQPDSVIKMFDRMYALIQKDGYVHLRLAALEVIWRNQDALHKKIDLDHFHQLTEKSMMDINRNLTQFIGDYIKYNDLENNNRLLKVNNQTNRYKIWFLIGLILALVLVAIFVYVLYLNSRRYSKRQKQLNMRIMEQRDSLLAADRFKSELVAILAHDFRSPLSSIVGMIGVMRDLTGMSVEEQKIFYNELEQETTGMLHSFERILKWIRLQLSGHPFSFEAANLHTLFAEVIVDFQRRLQEKQITVNNHVSISLAVETDIEAIQFINRNLLSNAIRFSPTYGKINLEAQEDEQSVTVKVIDEGPGVDNKMLDNLFKVSDVLPRGERETGIALSISKDFISRLGGRIWVEKNHPTGAIFCYSIPKSHQDALPHDGLV</sequence>
<dbReference type="InterPro" id="IPR011990">
    <property type="entry name" value="TPR-like_helical_dom_sf"/>
</dbReference>
<evidence type="ECO:0000256" key="2">
    <source>
        <dbReference type="ARBA" id="ARBA00012438"/>
    </source>
</evidence>
<evidence type="ECO:0000256" key="7">
    <source>
        <dbReference type="SAM" id="Phobius"/>
    </source>
</evidence>
<dbReference type="InterPro" id="IPR005467">
    <property type="entry name" value="His_kinase_dom"/>
</dbReference>
<name>A0ABP9BZV2_9SPHI</name>
<keyword evidence="7" id="KW-0472">Membrane</keyword>
<dbReference type="SUPFAM" id="SSF47384">
    <property type="entry name" value="Homodimeric domain of signal transducing histidine kinase"/>
    <property type="match status" value="1"/>
</dbReference>
<keyword evidence="4" id="KW-0808">Transferase</keyword>
<evidence type="ECO:0000313" key="10">
    <source>
        <dbReference type="Proteomes" id="UP001501411"/>
    </source>
</evidence>
<dbReference type="InterPro" id="IPR003661">
    <property type="entry name" value="HisK_dim/P_dom"/>
</dbReference>
<accession>A0ABP9BZV2</accession>
<evidence type="ECO:0000256" key="1">
    <source>
        <dbReference type="ARBA" id="ARBA00000085"/>
    </source>
</evidence>
<evidence type="ECO:0000256" key="4">
    <source>
        <dbReference type="ARBA" id="ARBA00022679"/>
    </source>
</evidence>
<dbReference type="SMART" id="SM00388">
    <property type="entry name" value="HisKA"/>
    <property type="match status" value="1"/>
</dbReference>
<comment type="caution">
    <text evidence="9">The sequence shown here is derived from an EMBL/GenBank/DDBJ whole genome shotgun (WGS) entry which is preliminary data.</text>
</comment>
<feature type="transmembrane region" description="Helical" evidence="7">
    <location>
        <begin position="353"/>
        <end position="375"/>
    </location>
</feature>
<dbReference type="Gene3D" id="1.10.287.130">
    <property type="match status" value="1"/>
</dbReference>
<reference evidence="10" key="1">
    <citation type="journal article" date="2019" name="Int. J. Syst. Evol. Microbiol.">
        <title>The Global Catalogue of Microorganisms (GCM) 10K type strain sequencing project: providing services to taxonomists for standard genome sequencing and annotation.</title>
        <authorList>
            <consortium name="The Broad Institute Genomics Platform"/>
            <consortium name="The Broad Institute Genome Sequencing Center for Infectious Disease"/>
            <person name="Wu L."/>
            <person name="Ma J."/>
        </authorList>
    </citation>
    <scope>NUCLEOTIDE SEQUENCE [LARGE SCALE GENOMIC DNA]</scope>
    <source>
        <strain evidence="10">JCM 18200</strain>
    </source>
</reference>
<keyword evidence="6" id="KW-0902">Two-component regulatory system</keyword>
<dbReference type="CDD" id="cd00075">
    <property type="entry name" value="HATPase"/>
    <property type="match status" value="1"/>
</dbReference>
<dbReference type="PROSITE" id="PS50109">
    <property type="entry name" value="HIS_KIN"/>
    <property type="match status" value="1"/>
</dbReference>
<dbReference type="CDD" id="cd00082">
    <property type="entry name" value="HisKA"/>
    <property type="match status" value="1"/>
</dbReference>
<evidence type="ECO:0000313" key="9">
    <source>
        <dbReference type="EMBL" id="GAA4802026.1"/>
    </source>
</evidence>
<keyword evidence="3" id="KW-0597">Phosphoprotein</keyword>
<dbReference type="EC" id="2.7.13.3" evidence="2"/>
<keyword evidence="7" id="KW-0812">Transmembrane</keyword>
<evidence type="ECO:0000256" key="6">
    <source>
        <dbReference type="ARBA" id="ARBA00023012"/>
    </source>
</evidence>
<proteinExistence type="predicted"/>
<gene>
    <name evidence="9" type="ORF">GCM10023231_33660</name>
</gene>
<dbReference type="PRINTS" id="PR00344">
    <property type="entry name" value="BCTRLSENSOR"/>
</dbReference>
<keyword evidence="10" id="KW-1185">Reference proteome</keyword>
<dbReference type="InterPro" id="IPR003594">
    <property type="entry name" value="HATPase_dom"/>
</dbReference>
<evidence type="ECO:0000256" key="3">
    <source>
        <dbReference type="ARBA" id="ARBA00022553"/>
    </source>
</evidence>
<dbReference type="InterPro" id="IPR004358">
    <property type="entry name" value="Sig_transdc_His_kin-like_C"/>
</dbReference>
<dbReference type="Pfam" id="PF02518">
    <property type="entry name" value="HATPase_c"/>
    <property type="match status" value="1"/>
</dbReference>
<dbReference type="EMBL" id="BAABIQ010000042">
    <property type="protein sequence ID" value="GAA4802026.1"/>
    <property type="molecule type" value="Genomic_DNA"/>
</dbReference>
<comment type="catalytic activity">
    <reaction evidence="1">
        <text>ATP + protein L-histidine = ADP + protein N-phospho-L-histidine.</text>
        <dbReference type="EC" id="2.7.13.3"/>
    </reaction>
</comment>
<dbReference type="Proteomes" id="UP001501411">
    <property type="component" value="Unassembled WGS sequence"/>
</dbReference>